<keyword evidence="1" id="KW-0472">Membrane</keyword>
<comment type="caution">
    <text evidence="3">The sequence shown here is derived from an EMBL/GenBank/DDBJ whole genome shotgun (WGS) entry which is preliminary data.</text>
</comment>
<protein>
    <recommendedName>
        <fullName evidence="2">VTT domain-containing protein</fullName>
    </recommendedName>
</protein>
<feature type="transmembrane region" description="Helical" evidence="1">
    <location>
        <begin position="12"/>
        <end position="35"/>
    </location>
</feature>
<dbReference type="EMBL" id="LUAW01000001">
    <property type="protein sequence ID" value="KYQ73720.1"/>
    <property type="molecule type" value="Genomic_DNA"/>
</dbReference>
<keyword evidence="1" id="KW-0812">Transmembrane</keyword>
<feature type="transmembrane region" description="Helical" evidence="1">
    <location>
        <begin position="164"/>
        <end position="181"/>
    </location>
</feature>
<dbReference type="InterPro" id="IPR051311">
    <property type="entry name" value="DedA_domain"/>
</dbReference>
<dbReference type="PANTHER" id="PTHR42709">
    <property type="entry name" value="ALKALINE PHOSPHATASE LIKE PROTEIN"/>
    <property type="match status" value="1"/>
</dbReference>
<dbReference type="PANTHER" id="PTHR42709:SF2">
    <property type="entry name" value="INNER MEMBRANE PROTEIN YOHD"/>
    <property type="match status" value="1"/>
</dbReference>
<sequence>MFDWFSLVQHYGYIAVLIGSFFEGETVLMLGAYAVHQHILSFWPLVGIAMIGGYLGDQFYYFLGYKYGYSFIRSRPNLNKKFKRASQMIVRFPTLSILLMRFLWGLRTIIPMSFGILRYPALRYSAVNLLASFIWAFVVISVGLQVSHWLHVFWHMLLPHQKRIIIIAAVISCIVLARILYGRLVKLQDHPE</sequence>
<dbReference type="Pfam" id="PF09335">
    <property type="entry name" value="VTT_dom"/>
    <property type="match status" value="1"/>
</dbReference>
<dbReference type="AlphaFoldDB" id="A0A151Y6U3"/>
<dbReference type="Proteomes" id="UP000076276">
    <property type="component" value="Unassembled WGS sequence"/>
</dbReference>
<proteinExistence type="predicted"/>
<keyword evidence="4" id="KW-1185">Reference proteome</keyword>
<keyword evidence="1" id="KW-1133">Transmembrane helix</keyword>
<feature type="transmembrane region" description="Helical" evidence="1">
    <location>
        <begin position="125"/>
        <end position="144"/>
    </location>
</feature>
<reference evidence="3 4" key="1">
    <citation type="submission" date="2016-03" db="EMBL/GenBank/DDBJ databases">
        <title>Acinetobacter genomospecies 28 strain ANC 4149.</title>
        <authorList>
            <person name="Radolfova-Krizova L."/>
            <person name="Nemec A."/>
        </authorList>
    </citation>
    <scope>NUCLEOTIDE SEQUENCE [LARGE SCALE GENOMIC DNA]</scope>
    <source>
        <strain evidence="3 4">ANC 4149</strain>
    </source>
</reference>
<dbReference type="RefSeq" id="WP_067665478.1">
    <property type="nucleotide sequence ID" value="NZ_CBCSIK010000001.1"/>
</dbReference>
<accession>A0A151Y6U3</accession>
<dbReference type="STRING" id="1806892.AZH43_00990"/>
<feature type="transmembrane region" description="Helical" evidence="1">
    <location>
        <begin position="42"/>
        <end position="65"/>
    </location>
</feature>
<organism evidence="3 4">
    <name type="scientific">Acinetobacter pragensis</name>
    <dbReference type="NCBI Taxonomy" id="1806892"/>
    <lineage>
        <taxon>Bacteria</taxon>
        <taxon>Pseudomonadati</taxon>
        <taxon>Pseudomonadota</taxon>
        <taxon>Gammaproteobacteria</taxon>
        <taxon>Moraxellales</taxon>
        <taxon>Moraxellaceae</taxon>
        <taxon>Acinetobacter</taxon>
    </lineage>
</organism>
<evidence type="ECO:0000313" key="3">
    <source>
        <dbReference type="EMBL" id="KYQ73720.1"/>
    </source>
</evidence>
<evidence type="ECO:0000259" key="2">
    <source>
        <dbReference type="Pfam" id="PF09335"/>
    </source>
</evidence>
<dbReference type="GO" id="GO:0005886">
    <property type="term" value="C:plasma membrane"/>
    <property type="evidence" value="ECO:0007669"/>
    <property type="project" value="TreeGrafter"/>
</dbReference>
<name>A0A151Y6U3_9GAMM</name>
<evidence type="ECO:0000256" key="1">
    <source>
        <dbReference type="SAM" id="Phobius"/>
    </source>
</evidence>
<dbReference type="InterPro" id="IPR032816">
    <property type="entry name" value="VTT_dom"/>
</dbReference>
<gene>
    <name evidence="3" type="ORF">AZH43_00990</name>
</gene>
<feature type="domain" description="VTT" evidence="2">
    <location>
        <begin position="24"/>
        <end position="143"/>
    </location>
</feature>
<evidence type="ECO:0000313" key="4">
    <source>
        <dbReference type="Proteomes" id="UP000076276"/>
    </source>
</evidence>
<dbReference type="OrthoDB" id="948134at2"/>
<feature type="transmembrane region" description="Helical" evidence="1">
    <location>
        <begin position="85"/>
        <end position="104"/>
    </location>
</feature>